<organism evidence="4 5">
    <name type="scientific">Thiorhodovibrio winogradskyi</name>
    <dbReference type="NCBI Taxonomy" id="77007"/>
    <lineage>
        <taxon>Bacteria</taxon>
        <taxon>Pseudomonadati</taxon>
        <taxon>Pseudomonadota</taxon>
        <taxon>Gammaproteobacteria</taxon>
        <taxon>Chromatiales</taxon>
        <taxon>Chromatiaceae</taxon>
        <taxon>Thiorhodovibrio</taxon>
    </lineage>
</organism>
<reference evidence="4 5" key="1">
    <citation type="journal article" date="2023" name="Microorganisms">
        <title>Thiorhodovibrio frisius and Trv. litoralis spp. nov., Two Novel Members from a Clade of Fastidious Purple Sulfur Bacteria That Exhibit Unique Red-Shifted Light-Harvesting Capabilities.</title>
        <authorList>
            <person name="Methner A."/>
            <person name="Kuzyk S.B."/>
            <person name="Petersen J."/>
            <person name="Bauer S."/>
            <person name="Brinkmann H."/>
            <person name="Sichau K."/>
            <person name="Wanner G."/>
            <person name="Wolf J."/>
            <person name="Neumann-Schaal M."/>
            <person name="Henke P."/>
            <person name="Tank M."/>
            <person name="Sproer C."/>
            <person name="Bunk B."/>
            <person name="Overmann J."/>
        </authorList>
    </citation>
    <scope>NUCLEOTIDE SEQUENCE [LARGE SCALE GENOMIC DNA]</scope>
    <source>
        <strain evidence="4 5">DSM 6702</strain>
    </source>
</reference>
<accession>A0ABZ0SHD1</accession>
<evidence type="ECO:0000313" key="5">
    <source>
        <dbReference type="Proteomes" id="UP001432180"/>
    </source>
</evidence>
<keyword evidence="2" id="KW-0778">Tellurium resistance</keyword>
<dbReference type="InterPro" id="IPR003325">
    <property type="entry name" value="TerD"/>
</dbReference>
<dbReference type="CDD" id="cd06974">
    <property type="entry name" value="TerD_like"/>
    <property type="match status" value="1"/>
</dbReference>
<dbReference type="PANTHER" id="PTHR32097:SF4">
    <property type="entry name" value="GENERAL STRESS PROTEIN 16U"/>
    <property type="match status" value="1"/>
</dbReference>
<protein>
    <submittedName>
        <fullName evidence="4">Stress response protein SCP2</fullName>
    </submittedName>
</protein>
<dbReference type="EMBL" id="CP121472">
    <property type="protein sequence ID" value="WPL19679.1"/>
    <property type="molecule type" value="Genomic_DNA"/>
</dbReference>
<dbReference type="Pfam" id="PF02342">
    <property type="entry name" value="TerD"/>
    <property type="match status" value="1"/>
</dbReference>
<dbReference type="Gene3D" id="2.60.60.30">
    <property type="entry name" value="sav2460 like domains"/>
    <property type="match status" value="1"/>
</dbReference>
<dbReference type="InterPro" id="IPR051324">
    <property type="entry name" value="Stress/Tellurium_Resist"/>
</dbReference>
<proteinExistence type="inferred from homology"/>
<evidence type="ECO:0000259" key="3">
    <source>
        <dbReference type="Pfam" id="PF02342"/>
    </source>
</evidence>
<dbReference type="Proteomes" id="UP001432180">
    <property type="component" value="Chromosome"/>
</dbReference>
<evidence type="ECO:0000313" key="4">
    <source>
        <dbReference type="EMBL" id="WPL19679.1"/>
    </source>
</evidence>
<feature type="domain" description="TerD" evidence="3">
    <location>
        <begin position="1"/>
        <end position="201"/>
    </location>
</feature>
<evidence type="ECO:0000256" key="1">
    <source>
        <dbReference type="ARBA" id="ARBA00008775"/>
    </source>
</evidence>
<gene>
    <name evidence="4" type="primary">yceC_2</name>
    <name evidence="4" type="ORF">Thiowin_04820</name>
</gene>
<dbReference type="RefSeq" id="WP_328985431.1">
    <property type="nucleotide sequence ID" value="NZ_CP121472.1"/>
</dbReference>
<comment type="similarity">
    <text evidence="1">Belongs to the CAPAB/TerDEXZ family.</text>
</comment>
<sequence>MGVRLEKGQGVSLEKSHHDLSQVTIGLGWDVNPNTGLLAKRGGASSTDYDLDVIAFLCGADGKVKDLGWDKAGKATLVNSDVVHFNNMKHRSGCVWMTGDDRTGAGGGDGDDEQIIVRLNDLPAAFAKLVFVVQIYKGREHGQTFGEVRNAYIRASDARGQEMARFDLSGGEAYQDCRSLLFAELECNPGGGWTFRAIGTPSPSDNFVDWLKQYL</sequence>
<evidence type="ECO:0000256" key="2">
    <source>
        <dbReference type="ARBA" id="ARBA00022686"/>
    </source>
</evidence>
<name>A0ABZ0SHD1_9GAMM</name>
<keyword evidence="5" id="KW-1185">Reference proteome</keyword>
<dbReference type="PANTHER" id="PTHR32097">
    <property type="entry name" value="CAMP-BINDING PROTEIN 1-RELATED"/>
    <property type="match status" value="1"/>
</dbReference>